<dbReference type="Proteomes" id="UP000183995">
    <property type="component" value="Unassembled WGS sequence"/>
</dbReference>
<name>A0A1M5XWQ2_9FIRM</name>
<reference evidence="1 2" key="1">
    <citation type="submission" date="2016-11" db="EMBL/GenBank/DDBJ databases">
        <authorList>
            <person name="Jaros S."/>
            <person name="Januszkiewicz K."/>
            <person name="Wedrychowicz H."/>
        </authorList>
    </citation>
    <scope>NUCLEOTIDE SEQUENCE [LARGE SCALE GENOMIC DNA]</scope>
    <source>
        <strain evidence="1 2">DSM 10068</strain>
    </source>
</reference>
<proteinExistence type="predicted"/>
<dbReference type="EMBL" id="FQXV01000006">
    <property type="protein sequence ID" value="SHI03958.1"/>
    <property type="molecule type" value="Genomic_DNA"/>
</dbReference>
<dbReference type="AlphaFoldDB" id="A0A1M5XWQ2"/>
<organism evidence="1 2">
    <name type="scientific">Sporobacter termitidis DSM 10068</name>
    <dbReference type="NCBI Taxonomy" id="1123282"/>
    <lineage>
        <taxon>Bacteria</taxon>
        <taxon>Bacillati</taxon>
        <taxon>Bacillota</taxon>
        <taxon>Clostridia</taxon>
        <taxon>Eubacteriales</taxon>
        <taxon>Oscillospiraceae</taxon>
        <taxon>Sporobacter</taxon>
    </lineage>
</organism>
<dbReference type="RefSeq" id="WP_073078544.1">
    <property type="nucleotide sequence ID" value="NZ_FQXV01000006.1"/>
</dbReference>
<sequence>MAQYTFSFLRSEYDRIPIQLKKELATLVEKSNADDETRQLLNALCKSVEKAVADLSKYAQDQLRIW</sequence>
<keyword evidence="2" id="KW-1185">Reference proteome</keyword>
<evidence type="ECO:0000313" key="2">
    <source>
        <dbReference type="Proteomes" id="UP000183995"/>
    </source>
</evidence>
<dbReference type="STRING" id="1123282.SAMN02745823_02086"/>
<protein>
    <submittedName>
        <fullName evidence="1">Uncharacterized protein</fullName>
    </submittedName>
</protein>
<evidence type="ECO:0000313" key="1">
    <source>
        <dbReference type="EMBL" id="SHI03958.1"/>
    </source>
</evidence>
<gene>
    <name evidence="1" type="ORF">SAMN02745823_02086</name>
</gene>
<accession>A0A1M5XWQ2</accession>